<evidence type="ECO:0000313" key="6">
    <source>
        <dbReference type="EMBL" id="GHE57441.1"/>
    </source>
</evidence>
<evidence type="ECO:0000256" key="3">
    <source>
        <dbReference type="ARBA" id="ARBA00023163"/>
    </source>
</evidence>
<dbReference type="InterPro" id="IPR050109">
    <property type="entry name" value="HTH-type_TetR-like_transc_reg"/>
</dbReference>
<feature type="DNA-binding region" description="H-T-H motif" evidence="4">
    <location>
        <begin position="18"/>
        <end position="37"/>
    </location>
</feature>
<evidence type="ECO:0000256" key="2">
    <source>
        <dbReference type="ARBA" id="ARBA00023125"/>
    </source>
</evidence>
<accession>A0A918ZLA3</accession>
<evidence type="ECO:0000259" key="5">
    <source>
        <dbReference type="PROSITE" id="PS50977"/>
    </source>
</evidence>
<dbReference type="GO" id="GO:0003700">
    <property type="term" value="F:DNA-binding transcription factor activity"/>
    <property type="evidence" value="ECO:0007669"/>
    <property type="project" value="TreeGrafter"/>
</dbReference>
<dbReference type="InterPro" id="IPR001647">
    <property type="entry name" value="HTH_TetR"/>
</dbReference>
<reference evidence="6" key="2">
    <citation type="submission" date="2020-09" db="EMBL/GenBank/DDBJ databases">
        <authorList>
            <person name="Sun Q."/>
            <person name="Zhou Y."/>
        </authorList>
    </citation>
    <scope>NUCLEOTIDE SEQUENCE</scope>
    <source>
        <strain evidence="6">CGMCC 4.7403</strain>
    </source>
</reference>
<dbReference type="PRINTS" id="PR00455">
    <property type="entry name" value="HTHTETR"/>
</dbReference>
<dbReference type="PANTHER" id="PTHR30055:SF234">
    <property type="entry name" value="HTH-TYPE TRANSCRIPTIONAL REGULATOR BETI"/>
    <property type="match status" value="1"/>
</dbReference>
<keyword evidence="1" id="KW-0805">Transcription regulation</keyword>
<organism evidence="6 7">
    <name type="scientific">Streptomyces capitiformicae</name>
    <dbReference type="NCBI Taxonomy" id="2014920"/>
    <lineage>
        <taxon>Bacteria</taxon>
        <taxon>Bacillati</taxon>
        <taxon>Actinomycetota</taxon>
        <taxon>Actinomycetes</taxon>
        <taxon>Kitasatosporales</taxon>
        <taxon>Streptomycetaceae</taxon>
        <taxon>Streptomyces</taxon>
    </lineage>
</organism>
<dbReference type="Proteomes" id="UP000603227">
    <property type="component" value="Unassembled WGS sequence"/>
</dbReference>
<feature type="domain" description="HTH tetR-type" evidence="5">
    <location>
        <begin position="1"/>
        <end position="55"/>
    </location>
</feature>
<sequence>MVHAAAEEFDRRGYHGASLSAISQTVGMSMGALTFHFPTKDRLVEAIHALGLTMTQREMARVEEIPGCPMRRVRATLVAISRLLEHEAVVRGAARLGVERPCPGYDWTATWVPKIRELLGQAHSAGCLRTEPAPEDVTALAVGLVAALASGLQCWAGAPAGADQIIRSWDMVAAALRPDGPAEAPSEGDVLSCGPGCGWKKRTTG</sequence>
<dbReference type="RefSeq" id="WP_189787368.1">
    <property type="nucleotide sequence ID" value="NZ_BNAT01000045.1"/>
</dbReference>
<dbReference type="SUPFAM" id="SSF46689">
    <property type="entry name" value="Homeodomain-like"/>
    <property type="match status" value="1"/>
</dbReference>
<keyword evidence="3" id="KW-0804">Transcription</keyword>
<evidence type="ECO:0000313" key="7">
    <source>
        <dbReference type="Proteomes" id="UP000603227"/>
    </source>
</evidence>
<dbReference type="InterPro" id="IPR009057">
    <property type="entry name" value="Homeodomain-like_sf"/>
</dbReference>
<dbReference type="AlphaFoldDB" id="A0A918ZLA3"/>
<dbReference type="Gene3D" id="1.10.357.10">
    <property type="entry name" value="Tetracycline Repressor, domain 2"/>
    <property type="match status" value="1"/>
</dbReference>
<evidence type="ECO:0000256" key="4">
    <source>
        <dbReference type="PROSITE-ProRule" id="PRU00335"/>
    </source>
</evidence>
<gene>
    <name evidence="6" type="ORF">GCM10017771_80260</name>
</gene>
<name>A0A918ZLA3_9ACTN</name>
<reference evidence="6" key="1">
    <citation type="journal article" date="2014" name="Int. J. Syst. Evol. Microbiol.">
        <title>Complete genome sequence of Corynebacterium casei LMG S-19264T (=DSM 44701T), isolated from a smear-ripened cheese.</title>
        <authorList>
            <consortium name="US DOE Joint Genome Institute (JGI-PGF)"/>
            <person name="Walter F."/>
            <person name="Albersmeier A."/>
            <person name="Kalinowski J."/>
            <person name="Ruckert C."/>
        </authorList>
    </citation>
    <scope>NUCLEOTIDE SEQUENCE</scope>
    <source>
        <strain evidence="6">CGMCC 4.7403</strain>
    </source>
</reference>
<keyword evidence="2 4" id="KW-0238">DNA-binding</keyword>
<comment type="caution">
    <text evidence="6">The sequence shown here is derived from an EMBL/GenBank/DDBJ whole genome shotgun (WGS) entry which is preliminary data.</text>
</comment>
<protein>
    <recommendedName>
        <fullName evidence="5">HTH tetR-type domain-containing protein</fullName>
    </recommendedName>
</protein>
<evidence type="ECO:0000256" key="1">
    <source>
        <dbReference type="ARBA" id="ARBA00023015"/>
    </source>
</evidence>
<dbReference type="GO" id="GO:0000976">
    <property type="term" value="F:transcription cis-regulatory region binding"/>
    <property type="evidence" value="ECO:0007669"/>
    <property type="project" value="TreeGrafter"/>
</dbReference>
<dbReference type="PANTHER" id="PTHR30055">
    <property type="entry name" value="HTH-TYPE TRANSCRIPTIONAL REGULATOR RUTR"/>
    <property type="match status" value="1"/>
</dbReference>
<proteinExistence type="predicted"/>
<keyword evidence="7" id="KW-1185">Reference proteome</keyword>
<dbReference type="PROSITE" id="PS50977">
    <property type="entry name" value="HTH_TETR_2"/>
    <property type="match status" value="1"/>
</dbReference>
<dbReference type="EMBL" id="BNAT01000045">
    <property type="protein sequence ID" value="GHE57441.1"/>
    <property type="molecule type" value="Genomic_DNA"/>
</dbReference>
<dbReference type="Pfam" id="PF00440">
    <property type="entry name" value="TetR_N"/>
    <property type="match status" value="1"/>
</dbReference>